<evidence type="ECO:0000313" key="2">
    <source>
        <dbReference type="Proteomes" id="UP000639775"/>
    </source>
</evidence>
<sequence length="80" mass="9197">MTQSNRQARRAWAAARRKHIKRGNLYHVEFRHDHDCAIYTPTRLCNCNPDRVLKDDHGRVLARVKGGGPYSPLEMAEGLL</sequence>
<organism evidence="1 2">
    <name type="scientific">Roseovarius gahaiensis</name>
    <dbReference type="NCBI Taxonomy" id="2716691"/>
    <lineage>
        <taxon>Bacteria</taxon>
        <taxon>Pseudomonadati</taxon>
        <taxon>Pseudomonadota</taxon>
        <taxon>Alphaproteobacteria</taxon>
        <taxon>Rhodobacterales</taxon>
        <taxon>Roseobacteraceae</taxon>
        <taxon>Roseovarius</taxon>
    </lineage>
</organism>
<dbReference type="AlphaFoldDB" id="A0A967BCD6"/>
<dbReference type="EMBL" id="JAAORB010000009">
    <property type="protein sequence ID" value="NHQ74198.1"/>
    <property type="molecule type" value="Genomic_DNA"/>
</dbReference>
<protein>
    <submittedName>
        <fullName evidence="1">Uncharacterized protein</fullName>
    </submittedName>
</protein>
<dbReference type="Proteomes" id="UP000639775">
    <property type="component" value="Unassembled WGS sequence"/>
</dbReference>
<evidence type="ECO:0000313" key="1">
    <source>
        <dbReference type="EMBL" id="NHQ74198.1"/>
    </source>
</evidence>
<proteinExistence type="predicted"/>
<reference evidence="1" key="1">
    <citation type="submission" date="2020-03" db="EMBL/GenBank/DDBJ databases">
        <title>Roseovarius gahaiensis sp. nov., isolated from Gahai Saline Lake, China.</title>
        <authorList>
            <person name="Sun X."/>
        </authorList>
    </citation>
    <scope>NUCLEOTIDE SEQUENCE</scope>
    <source>
        <strain evidence="1">GH877</strain>
    </source>
</reference>
<gene>
    <name evidence="1" type="ORF">HAT86_06930</name>
</gene>
<dbReference type="RefSeq" id="WP_167194922.1">
    <property type="nucleotide sequence ID" value="NZ_JAAORB010000009.1"/>
</dbReference>
<comment type="caution">
    <text evidence="1">The sequence shown here is derived from an EMBL/GenBank/DDBJ whole genome shotgun (WGS) entry which is preliminary data.</text>
</comment>
<accession>A0A967BCD6</accession>
<name>A0A967BCD6_9RHOB</name>
<keyword evidence="2" id="KW-1185">Reference proteome</keyword>